<dbReference type="NCBIfam" id="TIGR01226">
    <property type="entry name" value="phe_am_lyase"/>
    <property type="match status" value="1"/>
</dbReference>
<evidence type="ECO:0000313" key="10">
    <source>
        <dbReference type="Proteomes" id="UP001085076"/>
    </source>
</evidence>
<proteinExistence type="inferred from homology"/>
<keyword evidence="10" id="KW-1185">Reference proteome</keyword>
<comment type="similarity">
    <text evidence="3 7">Belongs to the PAL/histidase family.</text>
</comment>
<evidence type="ECO:0000256" key="6">
    <source>
        <dbReference type="ARBA" id="ARBA00023239"/>
    </source>
</evidence>
<comment type="pathway">
    <text evidence="2 8">Phenylpropanoid metabolism; trans-cinnamate biosynthesis; trans-cinnamate from L-phenylalanine: step 1/1.</text>
</comment>
<keyword evidence="5 8" id="KW-0587">Phenylpropanoid metabolism</keyword>
<dbReference type="CDD" id="cd00332">
    <property type="entry name" value="PAL-HAL"/>
    <property type="match status" value="1"/>
</dbReference>
<evidence type="ECO:0000256" key="4">
    <source>
        <dbReference type="ARBA" id="ARBA00022490"/>
    </source>
</evidence>
<dbReference type="InterPro" id="IPR008948">
    <property type="entry name" value="L-Aspartase-like"/>
</dbReference>
<reference evidence="9" key="1">
    <citation type="submission" date="2021-03" db="EMBL/GenBank/DDBJ databases">
        <authorList>
            <person name="Li Z."/>
            <person name="Yang C."/>
        </authorList>
    </citation>
    <scope>NUCLEOTIDE SEQUENCE</scope>
    <source>
        <strain evidence="9">Dzin_1.0</strain>
        <tissue evidence="9">Leaf</tissue>
    </source>
</reference>
<name>A0A9D5CLY7_9LILI</name>
<keyword evidence="6 7" id="KW-0456">Lyase</keyword>
<comment type="caution">
    <text evidence="9">The sequence shown here is derived from an EMBL/GenBank/DDBJ whole genome shotgun (WGS) entry which is preliminary data.</text>
</comment>
<gene>
    <name evidence="9" type="ORF">J5N97_017786</name>
</gene>
<organism evidence="9 10">
    <name type="scientific">Dioscorea zingiberensis</name>
    <dbReference type="NCBI Taxonomy" id="325984"/>
    <lineage>
        <taxon>Eukaryota</taxon>
        <taxon>Viridiplantae</taxon>
        <taxon>Streptophyta</taxon>
        <taxon>Embryophyta</taxon>
        <taxon>Tracheophyta</taxon>
        <taxon>Spermatophyta</taxon>
        <taxon>Magnoliopsida</taxon>
        <taxon>Liliopsida</taxon>
        <taxon>Dioscoreales</taxon>
        <taxon>Dioscoreaceae</taxon>
        <taxon>Dioscorea</taxon>
    </lineage>
</organism>
<comment type="subcellular location">
    <subcellularLocation>
        <location evidence="1 8">Cytoplasm</location>
    </subcellularLocation>
</comment>
<sequence>MGDLAFPNLKALHVQQAKKVLPTLHASEEEHRDPLNWGASTEPLRCSLVHQIKQMVADYRSSTVHLTGSNLTIGHVTAVARSSGDVSVDLSTNTRVHVDASSRWVSESTSKGVDSYGVTTGFGATSHRRTDNPEALQKELIRFLNAGVLANTSSLPAAATRAAMIVRTNTLLLGYSGIRWEILEALVRMLNHGVTPVVPLRGTITASGDLVPLSYIAGFLTGRPNSRAALRDGSLVGAREGLELAGVTTGFFELRAKEGLALVNGTSIGAGLAATVLFDANILVLLAVVLSGFFSEAMLGKPEFADPLIHKLKHHPGQIEAAAIIDHILQGSSFSESSRKLHQVNPLTKPKQDRYALRTAPQWLGPQIEVIRYATCSIEREMNSVNDNPLIDVRRDRTLHGGNFQGTPVGVWMDNTRLAMAAVGKLMFAQMSEIVNEFYNNGLPSNLSGGPDQSLDYGFKGAEIAMASYASELQCVANPVTNHVLSAEQHNQDVNSLGMISARKTEEAVEILKLMSATYIVALCQAIDLRHAEENLKHGVKKVIIKSRFWEKKLGDVVEEENIFNYLDKDNPCGLDSPLMSKIRGVLVEREMNEKSWSLGRILEFEEEMKVEVQREVADIREGLERGEAPLMNRIKLCKSYPIYRFVREELNTGLLSGAKTVSPGEDFDKVFVAINEGRIIDPLLACLEGWNGAPSNIGQVIQE</sequence>
<reference evidence="9" key="2">
    <citation type="journal article" date="2022" name="Hortic Res">
        <title>The genome of Dioscorea zingiberensis sheds light on the biosynthesis, origin and evolution of the medicinally important diosgenin saponins.</title>
        <authorList>
            <person name="Li Y."/>
            <person name="Tan C."/>
            <person name="Li Z."/>
            <person name="Guo J."/>
            <person name="Li S."/>
            <person name="Chen X."/>
            <person name="Wang C."/>
            <person name="Dai X."/>
            <person name="Yang H."/>
            <person name="Song W."/>
            <person name="Hou L."/>
            <person name="Xu J."/>
            <person name="Tong Z."/>
            <person name="Xu A."/>
            <person name="Yuan X."/>
            <person name="Wang W."/>
            <person name="Yang Q."/>
            <person name="Chen L."/>
            <person name="Sun Z."/>
            <person name="Wang K."/>
            <person name="Pan B."/>
            <person name="Chen J."/>
            <person name="Bao Y."/>
            <person name="Liu F."/>
            <person name="Qi X."/>
            <person name="Gang D.R."/>
            <person name="Wen J."/>
            <person name="Li J."/>
        </authorList>
    </citation>
    <scope>NUCLEOTIDE SEQUENCE</scope>
    <source>
        <strain evidence="9">Dzin_1.0</strain>
    </source>
</reference>
<dbReference type="OrthoDB" id="10051290at2759"/>
<dbReference type="AlphaFoldDB" id="A0A9D5CLY7"/>
<evidence type="ECO:0000256" key="1">
    <source>
        <dbReference type="ARBA" id="ARBA00004496"/>
    </source>
</evidence>
<dbReference type="Pfam" id="PF00221">
    <property type="entry name" value="Lyase_aromatic"/>
    <property type="match status" value="1"/>
</dbReference>
<evidence type="ECO:0000256" key="3">
    <source>
        <dbReference type="ARBA" id="ARBA00007238"/>
    </source>
</evidence>
<dbReference type="InterPro" id="IPR001106">
    <property type="entry name" value="Aromatic_Lyase"/>
</dbReference>
<dbReference type="InterPro" id="IPR005922">
    <property type="entry name" value="Phe_NH3-lyase"/>
</dbReference>
<dbReference type="GO" id="GO:0006559">
    <property type="term" value="P:L-phenylalanine catabolic process"/>
    <property type="evidence" value="ECO:0007669"/>
    <property type="project" value="InterPro"/>
</dbReference>
<evidence type="ECO:0000313" key="9">
    <source>
        <dbReference type="EMBL" id="KAJ0975821.1"/>
    </source>
</evidence>
<dbReference type="PROSITE" id="PS00488">
    <property type="entry name" value="PAL_HISTIDASE"/>
    <property type="match status" value="1"/>
</dbReference>
<dbReference type="InterPro" id="IPR022313">
    <property type="entry name" value="Phe/His_NH3-lyase_AS"/>
</dbReference>
<dbReference type="EMBL" id="JAGGNH010000004">
    <property type="protein sequence ID" value="KAJ0975821.1"/>
    <property type="molecule type" value="Genomic_DNA"/>
</dbReference>
<dbReference type="FunFam" id="1.10.275.10:FF:000009">
    <property type="entry name" value="Phenylalanine ammonia-lyase"/>
    <property type="match status" value="1"/>
</dbReference>
<dbReference type="SUPFAM" id="SSF48557">
    <property type="entry name" value="L-aspartase-like"/>
    <property type="match status" value="1"/>
</dbReference>
<dbReference type="PANTHER" id="PTHR10362">
    <property type="entry name" value="HISTIDINE AMMONIA-LYASE"/>
    <property type="match status" value="1"/>
</dbReference>
<dbReference type="Gene3D" id="1.10.275.10">
    <property type="entry name" value="Fumarase/aspartase (N-terminal domain)"/>
    <property type="match status" value="1"/>
</dbReference>
<dbReference type="InterPro" id="IPR023144">
    <property type="entry name" value="Phe_NH3-lyase_shielding_dom_sf"/>
</dbReference>
<evidence type="ECO:0000256" key="5">
    <source>
        <dbReference type="ARBA" id="ARBA00023051"/>
    </source>
</evidence>
<dbReference type="Proteomes" id="UP001085076">
    <property type="component" value="Miscellaneous, Linkage group lg04"/>
</dbReference>
<dbReference type="Gene3D" id="1.10.274.20">
    <property type="entry name" value="Phenylalanine ammonia-lyase 1, domain 3"/>
    <property type="match status" value="1"/>
</dbReference>
<protein>
    <recommendedName>
        <fullName evidence="8">Phenylalanine ammonia-lyase</fullName>
        <ecNumber evidence="8">4.3.1.24</ecNumber>
    </recommendedName>
</protein>
<evidence type="ECO:0000256" key="7">
    <source>
        <dbReference type="RuleBase" id="RU003954"/>
    </source>
</evidence>
<accession>A0A9D5CLY7</accession>
<dbReference type="GO" id="GO:0045548">
    <property type="term" value="F:phenylalanine ammonia-lyase activity"/>
    <property type="evidence" value="ECO:0007669"/>
    <property type="project" value="UniProtKB-EC"/>
</dbReference>
<keyword evidence="4" id="KW-0963">Cytoplasm</keyword>
<evidence type="ECO:0000256" key="8">
    <source>
        <dbReference type="RuleBase" id="RU003955"/>
    </source>
</evidence>
<dbReference type="GO" id="GO:0005737">
    <property type="term" value="C:cytoplasm"/>
    <property type="evidence" value="ECO:0007669"/>
    <property type="project" value="UniProtKB-SubCell"/>
</dbReference>
<comment type="catalytic activity">
    <reaction evidence="8">
        <text>L-phenylalanine = (E)-cinnamate + NH4(+)</text>
        <dbReference type="Rhea" id="RHEA:21384"/>
        <dbReference type="ChEBI" id="CHEBI:15669"/>
        <dbReference type="ChEBI" id="CHEBI:28938"/>
        <dbReference type="ChEBI" id="CHEBI:58095"/>
        <dbReference type="EC" id="4.3.1.24"/>
    </reaction>
</comment>
<dbReference type="GO" id="GO:0009698">
    <property type="term" value="P:phenylpropanoid metabolic process"/>
    <property type="evidence" value="ECO:0007669"/>
    <property type="project" value="UniProtKB-KW"/>
</dbReference>
<dbReference type="Gene3D" id="1.20.200.10">
    <property type="entry name" value="Fumarase/aspartase (Central domain)"/>
    <property type="match status" value="1"/>
</dbReference>
<dbReference type="EC" id="4.3.1.24" evidence="8"/>
<evidence type="ECO:0000256" key="2">
    <source>
        <dbReference type="ARBA" id="ARBA00005138"/>
    </source>
</evidence>
<dbReference type="InterPro" id="IPR024083">
    <property type="entry name" value="Fumarase/histidase_N"/>
</dbReference>